<feature type="transmembrane region" description="Helical" evidence="7">
    <location>
        <begin position="363"/>
        <end position="384"/>
    </location>
</feature>
<name>A0AAQ4EKC0_AMBAM</name>
<evidence type="ECO:0000256" key="6">
    <source>
        <dbReference type="SAM" id="MobiDB-lite"/>
    </source>
</evidence>
<feature type="region of interest" description="Disordered" evidence="6">
    <location>
        <begin position="24"/>
        <end position="44"/>
    </location>
</feature>
<dbReference type="GO" id="GO:0005886">
    <property type="term" value="C:plasma membrane"/>
    <property type="evidence" value="ECO:0007669"/>
    <property type="project" value="TreeGrafter"/>
</dbReference>
<reference evidence="8 9" key="1">
    <citation type="journal article" date="2023" name="Arcadia Sci">
        <title>De novo assembly of a long-read Amblyomma americanum tick genome.</title>
        <authorList>
            <person name="Chou S."/>
            <person name="Poskanzer K.E."/>
            <person name="Rollins M."/>
            <person name="Thuy-Boun P.S."/>
        </authorList>
    </citation>
    <scope>NUCLEOTIDE SEQUENCE [LARGE SCALE GENOMIC DNA]</scope>
    <source>
        <strain evidence="8">F_SG_1</strain>
        <tissue evidence="8">Salivary glands</tissue>
    </source>
</reference>
<dbReference type="AlphaFoldDB" id="A0AAQ4EKC0"/>
<evidence type="ECO:0000256" key="1">
    <source>
        <dbReference type="ARBA" id="ARBA00004141"/>
    </source>
</evidence>
<dbReference type="InterPro" id="IPR001898">
    <property type="entry name" value="SLC13A/DASS"/>
</dbReference>
<accession>A0AAQ4EKC0</accession>
<comment type="subcellular location">
    <subcellularLocation>
        <location evidence="1">Membrane</location>
        <topology evidence="1">Multi-pass membrane protein</topology>
    </subcellularLocation>
</comment>
<feature type="transmembrane region" description="Helical" evidence="7">
    <location>
        <begin position="283"/>
        <end position="313"/>
    </location>
</feature>
<feature type="transmembrane region" description="Helical" evidence="7">
    <location>
        <begin position="166"/>
        <end position="186"/>
    </location>
</feature>
<dbReference type="Pfam" id="PF00939">
    <property type="entry name" value="Na_sulph_symp"/>
    <property type="match status" value="1"/>
</dbReference>
<evidence type="ECO:0000256" key="3">
    <source>
        <dbReference type="ARBA" id="ARBA00022692"/>
    </source>
</evidence>
<evidence type="ECO:0000313" key="9">
    <source>
        <dbReference type="Proteomes" id="UP001321473"/>
    </source>
</evidence>
<feature type="transmembrane region" description="Helical" evidence="7">
    <location>
        <begin position="325"/>
        <end position="343"/>
    </location>
</feature>
<gene>
    <name evidence="8" type="ORF">V5799_031450</name>
</gene>
<comment type="similarity">
    <text evidence="2">Belongs to the SLC13A/DASS transporter (TC 2.A.47) family. NADC subfamily.</text>
</comment>
<proteinExistence type="inferred from homology"/>
<evidence type="ECO:0000256" key="7">
    <source>
        <dbReference type="SAM" id="Phobius"/>
    </source>
</evidence>
<feature type="transmembrane region" description="Helical" evidence="7">
    <location>
        <begin position="243"/>
        <end position="263"/>
    </location>
</feature>
<keyword evidence="3 7" id="KW-0812">Transmembrane</keyword>
<feature type="transmembrane region" description="Helical" evidence="7">
    <location>
        <begin position="67"/>
        <end position="90"/>
    </location>
</feature>
<organism evidence="8 9">
    <name type="scientific">Amblyomma americanum</name>
    <name type="common">Lone star tick</name>
    <dbReference type="NCBI Taxonomy" id="6943"/>
    <lineage>
        <taxon>Eukaryota</taxon>
        <taxon>Metazoa</taxon>
        <taxon>Ecdysozoa</taxon>
        <taxon>Arthropoda</taxon>
        <taxon>Chelicerata</taxon>
        <taxon>Arachnida</taxon>
        <taxon>Acari</taxon>
        <taxon>Parasitiformes</taxon>
        <taxon>Ixodida</taxon>
        <taxon>Ixodoidea</taxon>
        <taxon>Ixodidae</taxon>
        <taxon>Amblyomminae</taxon>
        <taxon>Amblyomma</taxon>
    </lineage>
</organism>
<sequence>MITFFLLSLTEALRERAQKIAASAANGHTKDATHNEGDKEEPDVVAPTKVIDEQPVLDKVTEHRIRAILYLSVLYGTNIGTITTITSGASNVVFQFVVEDLYGGRAPVDYALWLFFALPIALLGTGLTFVAVVPFFFRCKSPDLGKERSSYVMAAIRRNYAALGPLRFHEVAVLLLFILLVFLWLFRDPMFARGWATYFDPVRPKDATAVMIPVILLFMIPAKPWEGAKSPSLMSWQIVQARLHWSVILLIGSSFAVAEGMRVSGLSQLLGQELTGLGHLPPIPLMICLSIVSTIFSEFISNAAACVILLPVFASLAEDLAVSPLLLMIPTTLASNYAFLLPVGTPANAMVYEHGRLTLMEMVLPGALVKTICMFVTILATCVLGDPIFGMFQEAKWTSAVIKENLNTTVIPDLS</sequence>
<protein>
    <recommendedName>
        <fullName evidence="10">Na+/dicarboxylate na+/tricarboxylate and phosphate transporter</fullName>
    </recommendedName>
</protein>
<evidence type="ECO:0000256" key="4">
    <source>
        <dbReference type="ARBA" id="ARBA00022989"/>
    </source>
</evidence>
<feature type="transmembrane region" description="Helical" evidence="7">
    <location>
        <begin position="110"/>
        <end position="137"/>
    </location>
</feature>
<feature type="transmembrane region" description="Helical" evidence="7">
    <location>
        <begin position="206"/>
        <end position="222"/>
    </location>
</feature>
<dbReference type="Proteomes" id="UP001321473">
    <property type="component" value="Unassembled WGS sequence"/>
</dbReference>
<dbReference type="EMBL" id="JARKHS020014384">
    <property type="protein sequence ID" value="KAK8775206.1"/>
    <property type="molecule type" value="Genomic_DNA"/>
</dbReference>
<evidence type="ECO:0000256" key="2">
    <source>
        <dbReference type="ARBA" id="ARBA00006772"/>
    </source>
</evidence>
<dbReference type="GO" id="GO:0015141">
    <property type="term" value="F:succinate transmembrane transporter activity"/>
    <property type="evidence" value="ECO:0007669"/>
    <property type="project" value="TreeGrafter"/>
</dbReference>
<evidence type="ECO:0000313" key="8">
    <source>
        <dbReference type="EMBL" id="KAK8775206.1"/>
    </source>
</evidence>
<evidence type="ECO:0008006" key="10">
    <source>
        <dbReference type="Google" id="ProtNLM"/>
    </source>
</evidence>
<dbReference type="GO" id="GO:0015137">
    <property type="term" value="F:citrate transmembrane transporter activity"/>
    <property type="evidence" value="ECO:0007669"/>
    <property type="project" value="TreeGrafter"/>
</dbReference>
<comment type="caution">
    <text evidence="8">The sequence shown here is derived from an EMBL/GenBank/DDBJ whole genome shotgun (WGS) entry which is preliminary data.</text>
</comment>
<keyword evidence="9" id="KW-1185">Reference proteome</keyword>
<dbReference type="PANTHER" id="PTHR10283:SF82">
    <property type="entry name" value="SOLUTE CARRIER FAMILY 13 MEMBER 2"/>
    <property type="match status" value="1"/>
</dbReference>
<keyword evidence="4 7" id="KW-1133">Transmembrane helix</keyword>
<keyword evidence="5 7" id="KW-0472">Membrane</keyword>
<evidence type="ECO:0000256" key="5">
    <source>
        <dbReference type="ARBA" id="ARBA00023136"/>
    </source>
</evidence>
<feature type="compositionally biased region" description="Basic and acidic residues" evidence="6">
    <location>
        <begin position="28"/>
        <end position="37"/>
    </location>
</feature>
<dbReference type="PANTHER" id="PTHR10283">
    <property type="entry name" value="SOLUTE CARRIER FAMILY 13 MEMBER"/>
    <property type="match status" value="1"/>
</dbReference>